<keyword evidence="3" id="KW-1185">Reference proteome</keyword>
<accession>A0ABR4HAN1</accession>
<feature type="region of interest" description="Disordered" evidence="1">
    <location>
        <begin position="1"/>
        <end position="30"/>
    </location>
</feature>
<sequence>MATSPASSPPPGSPSEKKQRADGAASNWHHRCSRARNRLLPAIIRSESATNRAPSCTVAPCKGHGHSDDDGRRRWFLRFPTQLRRYSAPCAIVRSSLAAVDRLEIFRVEAGKMPVLRGPLRTQSILTKMVCGVEGFVCAFRMVAKVRHCVGDASFGPSPRYLARAEGVLAFGNVSNRFRLLPSTSTYSGVVLRGPSFLVSRGK</sequence>
<protein>
    <submittedName>
        <fullName evidence="2">Uncharacterized protein</fullName>
    </submittedName>
</protein>
<dbReference type="EMBL" id="JBFXLT010000047">
    <property type="protein sequence ID" value="KAL2812486.1"/>
    <property type="molecule type" value="Genomic_DNA"/>
</dbReference>
<reference evidence="2 3" key="1">
    <citation type="submission" date="2024-07" db="EMBL/GenBank/DDBJ databases">
        <title>Section-level genome sequencing and comparative genomics of Aspergillus sections Usti and Cavernicolus.</title>
        <authorList>
            <consortium name="Lawrence Berkeley National Laboratory"/>
            <person name="Nybo J.L."/>
            <person name="Vesth T.C."/>
            <person name="Theobald S."/>
            <person name="Frisvad J.C."/>
            <person name="Larsen T.O."/>
            <person name="Kjaerboelling I."/>
            <person name="Rothschild-Mancinelli K."/>
            <person name="Lyhne E.K."/>
            <person name="Kogle M.E."/>
            <person name="Barry K."/>
            <person name="Clum A."/>
            <person name="Na H."/>
            <person name="Ledsgaard L."/>
            <person name="Lin J."/>
            <person name="Lipzen A."/>
            <person name="Kuo A."/>
            <person name="Riley R."/>
            <person name="Mondo S."/>
            <person name="Labutti K."/>
            <person name="Haridas S."/>
            <person name="Pangalinan J."/>
            <person name="Salamov A.A."/>
            <person name="Simmons B.A."/>
            <person name="Magnuson J.K."/>
            <person name="Chen J."/>
            <person name="Drula E."/>
            <person name="Henrissat B."/>
            <person name="Wiebenga A."/>
            <person name="Lubbers R.J."/>
            <person name="Gomes A.C."/>
            <person name="Makela M.R."/>
            <person name="Stajich J."/>
            <person name="Grigoriev I.V."/>
            <person name="Mortensen U.H."/>
            <person name="De Vries R.P."/>
            <person name="Baker S.E."/>
            <person name="Andersen M.R."/>
        </authorList>
    </citation>
    <scope>NUCLEOTIDE SEQUENCE [LARGE SCALE GENOMIC DNA]</scope>
    <source>
        <strain evidence="2 3">CBS 588.65</strain>
    </source>
</reference>
<evidence type="ECO:0000256" key="1">
    <source>
        <dbReference type="SAM" id="MobiDB-lite"/>
    </source>
</evidence>
<gene>
    <name evidence="2" type="ORF">BJX63DRAFT_242617</name>
</gene>
<evidence type="ECO:0000313" key="2">
    <source>
        <dbReference type="EMBL" id="KAL2812486.1"/>
    </source>
</evidence>
<dbReference type="Proteomes" id="UP001610334">
    <property type="component" value="Unassembled WGS sequence"/>
</dbReference>
<organism evidence="2 3">
    <name type="scientific">Aspergillus granulosus</name>
    <dbReference type="NCBI Taxonomy" id="176169"/>
    <lineage>
        <taxon>Eukaryota</taxon>
        <taxon>Fungi</taxon>
        <taxon>Dikarya</taxon>
        <taxon>Ascomycota</taxon>
        <taxon>Pezizomycotina</taxon>
        <taxon>Eurotiomycetes</taxon>
        <taxon>Eurotiomycetidae</taxon>
        <taxon>Eurotiales</taxon>
        <taxon>Aspergillaceae</taxon>
        <taxon>Aspergillus</taxon>
        <taxon>Aspergillus subgen. Nidulantes</taxon>
    </lineage>
</organism>
<comment type="caution">
    <text evidence="2">The sequence shown here is derived from an EMBL/GenBank/DDBJ whole genome shotgun (WGS) entry which is preliminary data.</text>
</comment>
<proteinExistence type="predicted"/>
<name>A0ABR4HAN1_9EURO</name>
<evidence type="ECO:0000313" key="3">
    <source>
        <dbReference type="Proteomes" id="UP001610334"/>
    </source>
</evidence>